<comment type="caution">
    <text evidence="5">The sequence shown here is derived from an EMBL/GenBank/DDBJ whole genome shotgun (WGS) entry which is preliminary data.</text>
</comment>
<evidence type="ECO:0000313" key="6">
    <source>
        <dbReference type="Proteomes" id="UP000192796"/>
    </source>
</evidence>
<dbReference type="AlphaFoldDB" id="A0A1V9FP94"/>
<dbReference type="NCBIfam" id="NF033788">
    <property type="entry name" value="HTH_metalloreg"/>
    <property type="match status" value="1"/>
</dbReference>
<dbReference type="SUPFAM" id="SSF46785">
    <property type="entry name" value="Winged helix' DNA-binding domain"/>
    <property type="match status" value="1"/>
</dbReference>
<dbReference type="InterPro" id="IPR011991">
    <property type="entry name" value="ArsR-like_HTH"/>
</dbReference>
<dbReference type="Gene3D" id="1.10.10.10">
    <property type="entry name" value="Winged helix-like DNA-binding domain superfamily/Winged helix DNA-binding domain"/>
    <property type="match status" value="1"/>
</dbReference>
<evidence type="ECO:0000256" key="3">
    <source>
        <dbReference type="ARBA" id="ARBA00023163"/>
    </source>
</evidence>
<dbReference type="RefSeq" id="WP_081153491.1">
    <property type="nucleotide sequence ID" value="NZ_LVYD01000065.1"/>
</dbReference>
<gene>
    <name evidence="5" type="ORF">A3860_34345</name>
</gene>
<evidence type="ECO:0000256" key="1">
    <source>
        <dbReference type="ARBA" id="ARBA00023015"/>
    </source>
</evidence>
<name>A0A1V9FP94_9BACT</name>
<keyword evidence="2" id="KW-0238">DNA-binding</keyword>
<dbReference type="GO" id="GO:0003700">
    <property type="term" value="F:DNA-binding transcription factor activity"/>
    <property type="evidence" value="ECO:0007669"/>
    <property type="project" value="InterPro"/>
</dbReference>
<dbReference type="PRINTS" id="PR00778">
    <property type="entry name" value="HTHARSR"/>
</dbReference>
<keyword evidence="1" id="KW-0805">Transcription regulation</keyword>
<protein>
    <recommendedName>
        <fullName evidence="4">HTH arsR-type domain-containing protein</fullName>
    </recommendedName>
</protein>
<keyword evidence="6" id="KW-1185">Reference proteome</keyword>
<dbReference type="Pfam" id="PF01022">
    <property type="entry name" value="HTH_5"/>
    <property type="match status" value="1"/>
</dbReference>
<evidence type="ECO:0000313" key="5">
    <source>
        <dbReference type="EMBL" id="OQP60163.1"/>
    </source>
</evidence>
<dbReference type="PANTHER" id="PTHR43132:SF2">
    <property type="entry name" value="ARSENICAL RESISTANCE OPERON REPRESSOR ARSR-RELATED"/>
    <property type="match status" value="1"/>
</dbReference>
<dbReference type="PROSITE" id="PS50987">
    <property type="entry name" value="HTH_ARSR_2"/>
    <property type="match status" value="1"/>
</dbReference>
<reference evidence="5 6" key="1">
    <citation type="submission" date="2016-03" db="EMBL/GenBank/DDBJ databases">
        <title>Niastella vici sp. nov., isolated from farmland soil.</title>
        <authorList>
            <person name="Chen L."/>
            <person name="Wang D."/>
            <person name="Yang S."/>
            <person name="Wang G."/>
        </authorList>
    </citation>
    <scope>NUCLEOTIDE SEQUENCE [LARGE SCALE GENOMIC DNA]</scope>
    <source>
        <strain evidence="5 6">DJ57</strain>
    </source>
</reference>
<dbReference type="EMBL" id="LVYD01000065">
    <property type="protein sequence ID" value="OQP60163.1"/>
    <property type="molecule type" value="Genomic_DNA"/>
</dbReference>
<dbReference type="SMART" id="SM00418">
    <property type="entry name" value="HTH_ARSR"/>
    <property type="match status" value="1"/>
</dbReference>
<dbReference type="GO" id="GO:0003677">
    <property type="term" value="F:DNA binding"/>
    <property type="evidence" value="ECO:0007669"/>
    <property type="project" value="UniProtKB-KW"/>
</dbReference>
<dbReference type="STRING" id="1703345.A3860_34345"/>
<dbReference type="InterPro" id="IPR036390">
    <property type="entry name" value="WH_DNA-bd_sf"/>
</dbReference>
<dbReference type="PANTHER" id="PTHR43132">
    <property type="entry name" value="ARSENICAL RESISTANCE OPERON REPRESSOR ARSR-RELATED"/>
    <property type="match status" value="1"/>
</dbReference>
<dbReference type="OrthoDB" id="9802016at2"/>
<organism evidence="5 6">
    <name type="scientific">Niastella vici</name>
    <dbReference type="NCBI Taxonomy" id="1703345"/>
    <lineage>
        <taxon>Bacteria</taxon>
        <taxon>Pseudomonadati</taxon>
        <taxon>Bacteroidota</taxon>
        <taxon>Chitinophagia</taxon>
        <taxon>Chitinophagales</taxon>
        <taxon>Chitinophagaceae</taxon>
        <taxon>Niastella</taxon>
    </lineage>
</organism>
<evidence type="ECO:0000259" key="4">
    <source>
        <dbReference type="PROSITE" id="PS50987"/>
    </source>
</evidence>
<proteinExistence type="predicted"/>
<dbReference type="InterPro" id="IPR051011">
    <property type="entry name" value="Metal_resp_trans_reg"/>
</dbReference>
<dbReference type="CDD" id="cd00090">
    <property type="entry name" value="HTH_ARSR"/>
    <property type="match status" value="1"/>
</dbReference>
<dbReference type="InterPro" id="IPR001845">
    <property type="entry name" value="HTH_ArsR_DNA-bd_dom"/>
</dbReference>
<sequence>MAKNINKRPNKDEMQEMAEAMKAMAHSDRLAILKLLCKNQADGLTVKTLYERLQLQQPIVSRHLNILKSAGVVRRIRDGQKISYCVCIDKKNIESLLKCFC</sequence>
<evidence type="ECO:0000256" key="2">
    <source>
        <dbReference type="ARBA" id="ARBA00023125"/>
    </source>
</evidence>
<dbReference type="Proteomes" id="UP000192796">
    <property type="component" value="Unassembled WGS sequence"/>
</dbReference>
<accession>A0A1V9FP94</accession>
<feature type="domain" description="HTH arsR-type" evidence="4">
    <location>
        <begin position="9"/>
        <end position="101"/>
    </location>
</feature>
<dbReference type="InterPro" id="IPR036388">
    <property type="entry name" value="WH-like_DNA-bd_sf"/>
</dbReference>
<keyword evidence="3" id="KW-0804">Transcription</keyword>